<dbReference type="PRINTS" id="PR01438">
    <property type="entry name" value="UNVRSLSTRESS"/>
</dbReference>
<dbReference type="PANTHER" id="PTHR46268:SF6">
    <property type="entry name" value="UNIVERSAL STRESS PROTEIN UP12"/>
    <property type="match status" value="1"/>
</dbReference>
<feature type="domain" description="UspA" evidence="2">
    <location>
        <begin position="161"/>
        <end position="296"/>
    </location>
</feature>
<proteinExistence type="inferred from homology"/>
<dbReference type="RefSeq" id="WP_212521065.1">
    <property type="nucleotide sequence ID" value="NZ_JAGSOH010000106.1"/>
</dbReference>
<dbReference type="PANTHER" id="PTHR46268">
    <property type="entry name" value="STRESS RESPONSE PROTEIN NHAX"/>
    <property type="match status" value="1"/>
</dbReference>
<dbReference type="InterPro" id="IPR006015">
    <property type="entry name" value="Universal_stress_UspA"/>
</dbReference>
<sequence length="303" mass="32439">MSENNEIREEENPRRPVVVGVDRSENAVSAARWAAREALARRAPLTVVHALHLPTDASLPLEPPEFAQKERKAGGEFVESVARDLRAEFPGLEIATEVSDLTAARTLNTLSLDAALVVTGTRGHGGFAGMLLGSVSRRLAAHAHSPLAVVRGHEPEESIDEVVVGVKDEESAAAIRFAFDAAQRYGSTLHAIRAWNPRPAYAAPTGPYFAEIEEFRAQERKAIDALLTPFRAAFPSVKVEITAARGNPVPVLVETARDTRLIVVGSHRHHGPLAIGAGYVVEGLLAHSPTPVAVVPIASTIAR</sequence>
<comment type="similarity">
    <text evidence="1">Belongs to the universal stress protein A family.</text>
</comment>
<evidence type="ECO:0000313" key="4">
    <source>
        <dbReference type="Proteomes" id="UP000676325"/>
    </source>
</evidence>
<dbReference type="InterPro" id="IPR014729">
    <property type="entry name" value="Rossmann-like_a/b/a_fold"/>
</dbReference>
<dbReference type="Proteomes" id="UP000676325">
    <property type="component" value="Unassembled WGS sequence"/>
</dbReference>
<dbReference type="AlphaFoldDB" id="A0A941ILE7"/>
<gene>
    <name evidence="3" type="ORF">KDK95_26755</name>
</gene>
<protein>
    <submittedName>
        <fullName evidence="3">Universal stress protein</fullName>
    </submittedName>
</protein>
<accession>A0A941ILE7</accession>
<comment type="caution">
    <text evidence="3">The sequence shown here is derived from an EMBL/GenBank/DDBJ whole genome shotgun (WGS) entry which is preliminary data.</text>
</comment>
<evidence type="ECO:0000259" key="2">
    <source>
        <dbReference type="Pfam" id="PF00582"/>
    </source>
</evidence>
<evidence type="ECO:0000256" key="1">
    <source>
        <dbReference type="ARBA" id="ARBA00008791"/>
    </source>
</evidence>
<dbReference type="Gene3D" id="3.40.50.620">
    <property type="entry name" value="HUPs"/>
    <property type="match status" value="2"/>
</dbReference>
<organism evidence="3 4">
    <name type="scientific">Actinospica acidithermotolerans</name>
    <dbReference type="NCBI Taxonomy" id="2828514"/>
    <lineage>
        <taxon>Bacteria</taxon>
        <taxon>Bacillati</taxon>
        <taxon>Actinomycetota</taxon>
        <taxon>Actinomycetes</taxon>
        <taxon>Catenulisporales</taxon>
        <taxon>Actinospicaceae</taxon>
        <taxon>Actinospica</taxon>
    </lineage>
</organism>
<name>A0A941ILE7_9ACTN</name>
<evidence type="ECO:0000313" key="3">
    <source>
        <dbReference type="EMBL" id="MBR7829932.1"/>
    </source>
</evidence>
<keyword evidence="4" id="KW-1185">Reference proteome</keyword>
<dbReference type="EMBL" id="JAGSOH010000106">
    <property type="protein sequence ID" value="MBR7829932.1"/>
    <property type="molecule type" value="Genomic_DNA"/>
</dbReference>
<feature type="domain" description="UspA" evidence="2">
    <location>
        <begin position="14"/>
        <end position="151"/>
    </location>
</feature>
<reference evidence="3" key="1">
    <citation type="submission" date="2021-04" db="EMBL/GenBank/DDBJ databases">
        <title>Genome based classification of Actinospica acidithermotolerans sp. nov., an actinobacterium isolated from an Indonesian hot spring.</title>
        <authorList>
            <person name="Kusuma A.B."/>
            <person name="Putra K.E."/>
            <person name="Nafisah S."/>
            <person name="Loh J."/>
            <person name="Nouioui I."/>
            <person name="Goodfellow M."/>
        </authorList>
    </citation>
    <scope>NUCLEOTIDE SEQUENCE</scope>
    <source>
        <strain evidence="3">MGRD01-02</strain>
    </source>
</reference>
<dbReference type="InterPro" id="IPR006016">
    <property type="entry name" value="UspA"/>
</dbReference>
<dbReference type="Pfam" id="PF00582">
    <property type="entry name" value="Usp"/>
    <property type="match status" value="2"/>
</dbReference>
<dbReference type="SUPFAM" id="SSF52402">
    <property type="entry name" value="Adenine nucleotide alpha hydrolases-like"/>
    <property type="match status" value="2"/>
</dbReference>